<organism evidence="2 3">
    <name type="scientific">Actinopolyspora erythraea</name>
    <dbReference type="NCBI Taxonomy" id="414996"/>
    <lineage>
        <taxon>Bacteria</taxon>
        <taxon>Bacillati</taxon>
        <taxon>Actinomycetota</taxon>
        <taxon>Actinomycetes</taxon>
        <taxon>Actinopolysporales</taxon>
        <taxon>Actinopolysporaceae</taxon>
        <taxon>Actinopolyspora</taxon>
    </lineage>
</organism>
<evidence type="ECO:0008006" key="4">
    <source>
        <dbReference type="Google" id="ProtNLM"/>
    </source>
</evidence>
<dbReference type="InterPro" id="IPR032724">
    <property type="entry name" value="SCP1.201-like"/>
</dbReference>
<proteinExistence type="predicted"/>
<sequence>MRERIFRNGIVRWRASTVGRRRYRPHHATAAQPPRYPSEDRTIRQRLSGADLQREQRGSRTSPRAGRKQVRTCARAETGTQAGTMSSLEELGEQLASVLAKLAESRTALTQARHRLGESGQALVAIVDEHTHPDLSDGIPTYREAWSTTSATSKTLVSVDKAIRAYMTSIGAPGAEAVAPPDDEASPPMVVTPSSENTAQADQSQESIPEFGSSEWAIDVGTTLPTYITSGHVFDDAGAELELDGAIRQSGPCESSLQIDQHLRSGVFSHHDPRGKLAVSEHVETKLAWYMSQHGISHMHVVINNAPCRGLFNCRRAVAAILKEGASLTVWSAQAGVRYELKGARNGDQRTRS</sequence>
<evidence type="ECO:0000313" key="3">
    <source>
        <dbReference type="Proteomes" id="UP000215043"/>
    </source>
</evidence>
<feature type="compositionally biased region" description="Polar residues" evidence="1">
    <location>
        <begin position="192"/>
        <end position="207"/>
    </location>
</feature>
<reference evidence="2 3" key="1">
    <citation type="submission" date="2017-08" db="EMBL/GenBank/DDBJ databases">
        <title>The complete genome sequence of moderately halophilic actinomycete Actinopolyspora erythraea YIM 90600, the producer of novel erythromycin, novel actinopolysporins A-C and tubercidin.</title>
        <authorList>
            <person name="Yin M."/>
            <person name="Tang S."/>
        </authorList>
    </citation>
    <scope>NUCLEOTIDE SEQUENCE [LARGE SCALE GENOMIC DNA]</scope>
    <source>
        <strain evidence="2 3">YIM 90600</strain>
    </source>
</reference>
<dbReference type="Proteomes" id="UP000215043">
    <property type="component" value="Chromosome"/>
</dbReference>
<protein>
    <recommendedName>
        <fullName evidence="4">SCP1.201-like deaminase</fullName>
    </recommendedName>
</protein>
<dbReference type="KEGG" id="aey:CDG81_12350"/>
<evidence type="ECO:0000256" key="1">
    <source>
        <dbReference type="SAM" id="MobiDB-lite"/>
    </source>
</evidence>
<feature type="region of interest" description="Disordered" evidence="1">
    <location>
        <begin position="178"/>
        <end position="207"/>
    </location>
</feature>
<gene>
    <name evidence="2" type="ORF">CDG81_12350</name>
</gene>
<accession>A0A223RYX5</accession>
<evidence type="ECO:0000313" key="2">
    <source>
        <dbReference type="EMBL" id="ASU81070.1"/>
    </source>
</evidence>
<name>A0A223RYX5_9ACTN</name>
<dbReference type="EMBL" id="CP022752">
    <property type="protein sequence ID" value="ASU81070.1"/>
    <property type="molecule type" value="Genomic_DNA"/>
</dbReference>
<dbReference type="Pfam" id="PF14428">
    <property type="entry name" value="DddA-like"/>
    <property type="match status" value="1"/>
</dbReference>
<feature type="region of interest" description="Disordered" evidence="1">
    <location>
        <begin position="22"/>
        <end position="82"/>
    </location>
</feature>
<dbReference type="AlphaFoldDB" id="A0A223RYX5"/>